<feature type="transmembrane region" description="Helical" evidence="1">
    <location>
        <begin position="43"/>
        <end position="66"/>
    </location>
</feature>
<dbReference type="InterPro" id="IPR007621">
    <property type="entry name" value="TPM_dom"/>
</dbReference>
<protein>
    <submittedName>
        <fullName evidence="3">TPM domain-containing protein</fullName>
    </submittedName>
</protein>
<keyword evidence="1" id="KW-0472">Membrane</keyword>
<keyword evidence="1" id="KW-0812">Transmembrane</keyword>
<feature type="transmembrane region" description="Helical" evidence="1">
    <location>
        <begin position="72"/>
        <end position="91"/>
    </location>
</feature>
<dbReference type="Proteomes" id="UP000324738">
    <property type="component" value="Unassembled WGS sequence"/>
</dbReference>
<keyword evidence="4" id="KW-1185">Reference proteome</keyword>
<sequence length="212" mass="22755">MMPLRFSTQDHDRISLAIRDAEKQTAGEIYAVFARQSHDGTALAFAMALALCLAISLIASLIAALVGHPVNALTLALGQGLGAGLLCLALWRVPALRQLFVPNFVASAAAAKVAQAQFLAHNLHVTSGRTGVLLFVSEAEHYAEVIADSGIHQHVSEADWQQIVDVLTKAARQDQLVEGFVEAIRRSGALLSVHFPPTAHGRNELPDRLVEM</sequence>
<feature type="domain" description="TPM" evidence="2">
    <location>
        <begin position="110"/>
        <end position="188"/>
    </location>
</feature>
<name>A0A5B0DSD6_9HYPH</name>
<dbReference type="EMBL" id="VTWH01000003">
    <property type="protein sequence ID" value="KAA0969416.1"/>
    <property type="molecule type" value="Genomic_DNA"/>
</dbReference>
<gene>
    <name evidence="3" type="ORF">FPY71_12770</name>
</gene>
<dbReference type="Pfam" id="PF04536">
    <property type="entry name" value="TPM_phosphatase"/>
    <property type="match status" value="1"/>
</dbReference>
<keyword evidence="1" id="KW-1133">Transmembrane helix</keyword>
<dbReference type="OrthoDB" id="5825388at2"/>
<dbReference type="Gene3D" id="3.10.310.50">
    <property type="match status" value="1"/>
</dbReference>
<organism evidence="3 4">
    <name type="scientific">Aureimonas fodinaquatilis</name>
    <dbReference type="NCBI Taxonomy" id="2565783"/>
    <lineage>
        <taxon>Bacteria</taxon>
        <taxon>Pseudomonadati</taxon>
        <taxon>Pseudomonadota</taxon>
        <taxon>Alphaproteobacteria</taxon>
        <taxon>Hyphomicrobiales</taxon>
        <taxon>Aurantimonadaceae</taxon>
        <taxon>Aureimonas</taxon>
    </lineage>
</organism>
<evidence type="ECO:0000313" key="4">
    <source>
        <dbReference type="Proteomes" id="UP000324738"/>
    </source>
</evidence>
<evidence type="ECO:0000256" key="1">
    <source>
        <dbReference type="SAM" id="Phobius"/>
    </source>
</evidence>
<reference evidence="3 4" key="1">
    <citation type="submission" date="2019-08" db="EMBL/GenBank/DDBJ databases">
        <title>Aureimonas fodiniaquatilis sp. nov., isolated from a coal mine wastewater.</title>
        <authorList>
            <person name="Kim W."/>
        </authorList>
    </citation>
    <scope>NUCLEOTIDE SEQUENCE [LARGE SCALE GENOMIC DNA]</scope>
    <source>
        <strain evidence="3 4">CAU 1482</strain>
    </source>
</reference>
<dbReference type="RefSeq" id="WP_149300702.1">
    <property type="nucleotide sequence ID" value="NZ_VTWH01000003.1"/>
</dbReference>
<evidence type="ECO:0000313" key="3">
    <source>
        <dbReference type="EMBL" id="KAA0969416.1"/>
    </source>
</evidence>
<accession>A0A5B0DSD6</accession>
<evidence type="ECO:0000259" key="2">
    <source>
        <dbReference type="Pfam" id="PF04536"/>
    </source>
</evidence>
<proteinExistence type="predicted"/>
<dbReference type="AlphaFoldDB" id="A0A5B0DSD6"/>
<comment type="caution">
    <text evidence="3">The sequence shown here is derived from an EMBL/GenBank/DDBJ whole genome shotgun (WGS) entry which is preliminary data.</text>
</comment>